<reference evidence="13" key="2">
    <citation type="submission" date="2024-06" db="EMBL/GenBank/DDBJ databases">
        <authorList>
            <person name="Petrova K.O."/>
            <person name="Toshchakov S.V."/>
            <person name="Boltjanskaja Y.V."/>
            <person name="Kevbrin V.V."/>
        </authorList>
    </citation>
    <scope>NUCLEOTIDE SEQUENCE</scope>
    <source>
        <strain evidence="13">Z-710</strain>
    </source>
</reference>
<dbReference type="RefSeq" id="WP_353894096.1">
    <property type="nucleotide sequence ID" value="NZ_CP159485.1"/>
</dbReference>
<evidence type="ECO:0000256" key="8">
    <source>
        <dbReference type="ARBA" id="ARBA00023209"/>
    </source>
</evidence>
<evidence type="ECO:0000256" key="1">
    <source>
        <dbReference type="ARBA" id="ARBA00001928"/>
    </source>
</evidence>
<keyword evidence="4" id="KW-0444">Lipid biosynthesis</keyword>
<dbReference type="PANTHER" id="PTHR10067:SF17">
    <property type="entry name" value="PHOSPHATIDYLSERINE DECARBOXYLASE PROENZYME 2"/>
    <property type="match status" value="1"/>
</dbReference>
<evidence type="ECO:0000256" key="10">
    <source>
        <dbReference type="ARBA" id="ARBA00023264"/>
    </source>
</evidence>
<keyword evidence="5" id="KW-0210">Decarboxylase</keyword>
<keyword evidence="9 13" id="KW-0456">Lyase</keyword>
<keyword evidence="6" id="KW-0443">Lipid metabolism</keyword>
<gene>
    <name evidence="13" type="ORF">PRVXH_000871</name>
</gene>
<evidence type="ECO:0000256" key="12">
    <source>
        <dbReference type="ARBA" id="ARBA00024326"/>
    </source>
</evidence>
<keyword evidence="11" id="KW-0670">Pyruvate</keyword>
<evidence type="ECO:0000256" key="9">
    <source>
        <dbReference type="ARBA" id="ARBA00023239"/>
    </source>
</evidence>
<sequence>MDIYYIDRVTKEKKREQVPSTKLLNWLYYSKPGTKTLNMVVKRKWASTIYGLIQSLPMSRYKISAFVNQYGIDLSEAIDSDPKSYRNFNQFFTRKLKSNARPICQERDAIISPVDGKIMAYTDIDINKVIQVKGFYFTLAELINDDKKAQEYLGGLCLVFRLSPADYHWFHFFDWGEVTSHRKIKGSYYSVNPVALSRVSNLYCKNKRQVTHFLSENFGETTIVEVGATCVGSIIQTFDNNKVTRGEEKGYFKFGGSTVILFIKKDQAVIDDDIIENSNNQLETSVMLGEKIGRKI</sequence>
<evidence type="ECO:0000313" key="13">
    <source>
        <dbReference type="EMBL" id="XCI29548.1"/>
    </source>
</evidence>
<keyword evidence="8" id="KW-0594">Phospholipid biosynthesis</keyword>
<dbReference type="GO" id="GO:0008654">
    <property type="term" value="P:phospholipid biosynthetic process"/>
    <property type="evidence" value="ECO:0007669"/>
    <property type="project" value="UniProtKB-KW"/>
</dbReference>
<comment type="cofactor">
    <cofactor evidence="1">
        <name>pyruvate</name>
        <dbReference type="ChEBI" id="CHEBI:15361"/>
    </cofactor>
</comment>
<dbReference type="InterPro" id="IPR033177">
    <property type="entry name" value="PSD-B"/>
</dbReference>
<dbReference type="PANTHER" id="PTHR10067">
    <property type="entry name" value="PHOSPHATIDYLSERINE DECARBOXYLASE"/>
    <property type="match status" value="1"/>
</dbReference>
<evidence type="ECO:0000256" key="6">
    <source>
        <dbReference type="ARBA" id="ARBA00023098"/>
    </source>
</evidence>
<evidence type="ECO:0000256" key="3">
    <source>
        <dbReference type="ARBA" id="ARBA00012243"/>
    </source>
</evidence>
<evidence type="ECO:0000256" key="11">
    <source>
        <dbReference type="ARBA" id="ARBA00023317"/>
    </source>
</evidence>
<reference evidence="13" key="1">
    <citation type="journal article" date="2018" name="Antonie Van Leeuwenhoek">
        <title>Proteinivorax hydrogeniformans sp. nov., an anaerobic, haloalkaliphilic bacterium fermenting proteinaceous compounds with high hydrogen production.</title>
        <authorList>
            <person name="Boltyanskaya Y."/>
            <person name="Detkova E."/>
            <person name="Pimenov N."/>
            <person name="Kevbrin V."/>
        </authorList>
    </citation>
    <scope>NUCLEOTIDE SEQUENCE</scope>
    <source>
        <strain evidence="13">Z-710</strain>
    </source>
</reference>
<evidence type="ECO:0000256" key="5">
    <source>
        <dbReference type="ARBA" id="ARBA00022793"/>
    </source>
</evidence>
<dbReference type="InterPro" id="IPR003817">
    <property type="entry name" value="PS_Dcarbxylase"/>
</dbReference>
<proteinExistence type="predicted"/>
<dbReference type="AlphaFoldDB" id="A0AAU8HVZ9"/>
<organism evidence="13">
    <name type="scientific">Proteinivorax hydrogeniformans</name>
    <dbReference type="NCBI Taxonomy" id="1826727"/>
    <lineage>
        <taxon>Bacteria</taxon>
        <taxon>Bacillati</taxon>
        <taxon>Bacillota</taxon>
        <taxon>Clostridia</taxon>
        <taxon>Eubacteriales</taxon>
        <taxon>Proteinivoracaceae</taxon>
        <taxon>Proteinivorax</taxon>
    </lineage>
</organism>
<comment type="pathway">
    <text evidence="12">Phospholipid metabolism; phosphatidylethanolamine biosynthesis.</text>
</comment>
<evidence type="ECO:0000256" key="7">
    <source>
        <dbReference type="ARBA" id="ARBA00023145"/>
    </source>
</evidence>
<keyword evidence="7" id="KW-0865">Zymogen</keyword>
<dbReference type="Pfam" id="PF02666">
    <property type="entry name" value="PS_Dcarbxylase"/>
    <property type="match status" value="1"/>
</dbReference>
<dbReference type="NCBIfam" id="NF001941">
    <property type="entry name" value="PRK00723.1"/>
    <property type="match status" value="1"/>
</dbReference>
<name>A0AAU8HVZ9_9FIRM</name>
<dbReference type="GO" id="GO:0004609">
    <property type="term" value="F:phosphatidylserine decarboxylase activity"/>
    <property type="evidence" value="ECO:0007669"/>
    <property type="project" value="UniProtKB-EC"/>
</dbReference>
<dbReference type="NCBIfam" id="TIGR00163">
    <property type="entry name" value="PS_decarb"/>
    <property type="match status" value="1"/>
</dbReference>
<keyword evidence="10" id="KW-1208">Phospholipid metabolism</keyword>
<accession>A0AAU8HVZ9</accession>
<evidence type="ECO:0000256" key="2">
    <source>
        <dbReference type="ARBA" id="ARBA00005189"/>
    </source>
</evidence>
<comment type="pathway">
    <text evidence="2">Lipid metabolism.</text>
</comment>
<protein>
    <recommendedName>
        <fullName evidence="3">phosphatidylserine decarboxylase</fullName>
        <ecNumber evidence="3">4.1.1.65</ecNumber>
    </recommendedName>
</protein>
<dbReference type="EC" id="4.1.1.65" evidence="3"/>
<evidence type="ECO:0000256" key="4">
    <source>
        <dbReference type="ARBA" id="ARBA00022516"/>
    </source>
</evidence>
<dbReference type="EMBL" id="CP159485">
    <property type="protein sequence ID" value="XCI29548.1"/>
    <property type="molecule type" value="Genomic_DNA"/>
</dbReference>